<proteinExistence type="predicted"/>
<sequence length="283" mass="29122">MSSTTSPLLCNLVDDAAVFPPGNAPLPDAVAAHRCHRAAPHAGAVGPLLVPASTAGDLLGVLDADPGDTPLRVGVVARPGTDPPVLRDGLALLLADPRVEVAGAELGWTPDWRRQDLPGSLPLALEVPREHAARDAALADIRVSVAEGDAVVAKFRTGPTPTWPWPDETELAHVLRAMTAAPVPFKLTGGLHHAVRGTYVVDGTPEENHGVLDVLVATAAALDGASVDELAALLAVRDAPALAEIVLAWSEATTARVRAAFTAYGCCTVTDPLGELADLGISP</sequence>
<dbReference type="AlphaFoldDB" id="A0A941D9F6"/>
<dbReference type="EMBL" id="JAGSNF010000006">
    <property type="protein sequence ID" value="MBR7742922.1"/>
    <property type="molecule type" value="Genomic_DNA"/>
</dbReference>
<organism evidence="1 2">
    <name type="scientific">Phycicoccus avicenniae</name>
    <dbReference type="NCBI Taxonomy" id="2828860"/>
    <lineage>
        <taxon>Bacteria</taxon>
        <taxon>Bacillati</taxon>
        <taxon>Actinomycetota</taxon>
        <taxon>Actinomycetes</taxon>
        <taxon>Micrococcales</taxon>
        <taxon>Intrasporangiaceae</taxon>
        <taxon>Phycicoccus</taxon>
    </lineage>
</organism>
<gene>
    <name evidence="1" type="ORF">KC207_06430</name>
</gene>
<dbReference type="Proteomes" id="UP000677016">
    <property type="component" value="Unassembled WGS sequence"/>
</dbReference>
<keyword evidence="2" id="KW-1185">Reference proteome</keyword>
<evidence type="ECO:0000313" key="2">
    <source>
        <dbReference type="Proteomes" id="UP000677016"/>
    </source>
</evidence>
<protein>
    <submittedName>
        <fullName evidence="1">Uncharacterized protein</fullName>
    </submittedName>
</protein>
<name>A0A941D9F6_9MICO</name>
<reference evidence="1" key="1">
    <citation type="submission" date="2021-04" db="EMBL/GenBank/DDBJ databases">
        <title>Phycicoccus avicenniae sp. nov., a novel endophytic actinomycetes isolated from branch of Avicennia mariana.</title>
        <authorList>
            <person name="Tuo L."/>
        </authorList>
    </citation>
    <scope>NUCLEOTIDE SEQUENCE</scope>
    <source>
        <strain evidence="1">BSK3Z-2</strain>
    </source>
</reference>
<comment type="caution">
    <text evidence="1">The sequence shown here is derived from an EMBL/GenBank/DDBJ whole genome shotgun (WGS) entry which is preliminary data.</text>
</comment>
<accession>A0A941D9F6</accession>
<evidence type="ECO:0000313" key="1">
    <source>
        <dbReference type="EMBL" id="MBR7742922.1"/>
    </source>
</evidence>
<dbReference type="RefSeq" id="WP_211602083.1">
    <property type="nucleotide sequence ID" value="NZ_JAGSNF010000006.1"/>
</dbReference>